<organism evidence="2 3">
    <name type="scientific">Apophysomyces ossiformis</name>
    <dbReference type="NCBI Taxonomy" id="679940"/>
    <lineage>
        <taxon>Eukaryota</taxon>
        <taxon>Fungi</taxon>
        <taxon>Fungi incertae sedis</taxon>
        <taxon>Mucoromycota</taxon>
        <taxon>Mucoromycotina</taxon>
        <taxon>Mucoromycetes</taxon>
        <taxon>Mucorales</taxon>
        <taxon>Mucorineae</taxon>
        <taxon>Mucoraceae</taxon>
        <taxon>Apophysomyces</taxon>
    </lineage>
</organism>
<proteinExistence type="predicted"/>
<accession>A0A8H7BX14</accession>
<evidence type="ECO:0000256" key="1">
    <source>
        <dbReference type="SAM" id="MobiDB-lite"/>
    </source>
</evidence>
<keyword evidence="3" id="KW-1185">Reference proteome</keyword>
<dbReference type="Proteomes" id="UP000605846">
    <property type="component" value="Unassembled WGS sequence"/>
</dbReference>
<gene>
    <name evidence="2" type="ORF">EC973_005049</name>
</gene>
<protein>
    <submittedName>
        <fullName evidence="2">Uncharacterized protein</fullName>
    </submittedName>
</protein>
<name>A0A8H7BX14_9FUNG</name>
<feature type="compositionally biased region" description="Basic and acidic residues" evidence="1">
    <location>
        <begin position="156"/>
        <end position="166"/>
    </location>
</feature>
<feature type="region of interest" description="Disordered" evidence="1">
    <location>
        <begin position="105"/>
        <end position="141"/>
    </location>
</feature>
<comment type="caution">
    <text evidence="2">The sequence shown here is derived from an EMBL/GenBank/DDBJ whole genome shotgun (WGS) entry which is preliminary data.</text>
</comment>
<dbReference type="AlphaFoldDB" id="A0A8H7BX14"/>
<feature type="region of interest" description="Disordered" evidence="1">
    <location>
        <begin position="32"/>
        <end position="92"/>
    </location>
</feature>
<dbReference type="Pfam" id="PF26163">
    <property type="entry name" value="mS26"/>
    <property type="match status" value="1"/>
</dbReference>
<sequence>MQRFGRLSTLGRPCEQFRFMRLMSTRPDYVPGVRGYAPGFAPPEGTRESPKIARKRRDPGLSLPSHLPKAEGSSSSATTTETTSPQKQYREDLRSLRHAYARELLEKHGRREAASAMKRAAEEERIQTQKKALEEERAQKKQHELEVIQMLELELPKSEEQMDRKAQRSTNRQAHEKTLRDQRMKQLIKLYGSTADFVTLENLDAKVDEVLHHRRPPFVTNTVSDMIDTPAAEAEEVEKRKALIREAMGL</sequence>
<dbReference type="OrthoDB" id="5597211at2759"/>
<reference evidence="2" key="1">
    <citation type="submission" date="2020-01" db="EMBL/GenBank/DDBJ databases">
        <title>Genome Sequencing of Three Apophysomyces-Like Fungal Strains Confirms a Novel Fungal Genus in the Mucoromycota with divergent Burkholderia-like Endosymbiotic Bacteria.</title>
        <authorList>
            <person name="Stajich J.E."/>
            <person name="Macias A.M."/>
            <person name="Carter-House D."/>
            <person name="Lovett B."/>
            <person name="Kasson L.R."/>
            <person name="Berry K."/>
            <person name="Grigoriev I."/>
            <person name="Chang Y."/>
            <person name="Spatafora J."/>
            <person name="Kasson M.T."/>
        </authorList>
    </citation>
    <scope>NUCLEOTIDE SEQUENCE</scope>
    <source>
        <strain evidence="2">NRRL A-21654</strain>
    </source>
</reference>
<dbReference type="InterPro" id="IPR058940">
    <property type="entry name" value="mS26_fungi"/>
</dbReference>
<feature type="compositionally biased region" description="Low complexity" evidence="1">
    <location>
        <begin position="73"/>
        <end position="84"/>
    </location>
</feature>
<feature type="region of interest" description="Disordered" evidence="1">
    <location>
        <begin position="156"/>
        <end position="179"/>
    </location>
</feature>
<dbReference type="GO" id="GO:0005763">
    <property type="term" value="C:mitochondrial small ribosomal subunit"/>
    <property type="evidence" value="ECO:0007669"/>
    <property type="project" value="InterPro"/>
</dbReference>
<evidence type="ECO:0000313" key="3">
    <source>
        <dbReference type="Proteomes" id="UP000605846"/>
    </source>
</evidence>
<evidence type="ECO:0000313" key="2">
    <source>
        <dbReference type="EMBL" id="KAF7729018.1"/>
    </source>
</evidence>
<dbReference type="EMBL" id="JABAYA010000029">
    <property type="protein sequence ID" value="KAF7729018.1"/>
    <property type="molecule type" value="Genomic_DNA"/>
</dbReference>